<dbReference type="InterPro" id="IPR009057">
    <property type="entry name" value="Homeodomain-like_sf"/>
</dbReference>
<dbReference type="GO" id="GO:0003677">
    <property type="term" value="F:DNA binding"/>
    <property type="evidence" value="ECO:0007669"/>
    <property type="project" value="UniProtKB-KW"/>
</dbReference>
<dbReference type="SMART" id="SM00674">
    <property type="entry name" value="CENPB"/>
    <property type="match status" value="1"/>
</dbReference>
<feature type="non-terminal residue" evidence="5">
    <location>
        <position position="287"/>
    </location>
</feature>
<name>A0A087TFS5_STEMI</name>
<dbReference type="Pfam" id="PF03221">
    <property type="entry name" value="HTH_Tnp_Tc5"/>
    <property type="match status" value="1"/>
</dbReference>
<evidence type="ECO:0000256" key="2">
    <source>
        <dbReference type="ARBA" id="ARBA00023125"/>
    </source>
</evidence>
<sequence length="287" mass="32962">MPRQDVAKKIGLLDKIKQQTRNNGQRWLVEITGLAKTTISRLIKQENELQEEWAQSEGRKGPSKERKREGKDPDVDESLNEWVAIVTGRAMRVSGSVLKCKAKELAKKLSHDDFRATDGWLSRWKSRHDIKFKKAHGEKESAHCAGAKEWKSSKLPDFLKVFQQMTIYNADETGLYYPATPDGSLSYKHVAFSGSKKAMHRVTVLCCSNMSGTDKGRMLVIGKSIKPRSCKGLRMDSLPIVYRANRNAWMSTELFKEWLKDWNTELQWLKFIPLKEKKFTLLMNLLS</sequence>
<dbReference type="InterPro" id="IPR050863">
    <property type="entry name" value="CenT-Element_Derived"/>
</dbReference>
<dbReference type="InterPro" id="IPR004875">
    <property type="entry name" value="DDE_SF_endonuclease_dom"/>
</dbReference>
<dbReference type="OrthoDB" id="6507055at2759"/>
<organism evidence="5 6">
    <name type="scientific">Stegodyphus mimosarum</name>
    <name type="common">African social velvet spider</name>
    <dbReference type="NCBI Taxonomy" id="407821"/>
    <lineage>
        <taxon>Eukaryota</taxon>
        <taxon>Metazoa</taxon>
        <taxon>Ecdysozoa</taxon>
        <taxon>Arthropoda</taxon>
        <taxon>Chelicerata</taxon>
        <taxon>Arachnida</taxon>
        <taxon>Araneae</taxon>
        <taxon>Araneomorphae</taxon>
        <taxon>Entelegynae</taxon>
        <taxon>Eresoidea</taxon>
        <taxon>Eresidae</taxon>
        <taxon>Stegodyphus</taxon>
    </lineage>
</organism>
<evidence type="ECO:0000313" key="6">
    <source>
        <dbReference type="Proteomes" id="UP000054359"/>
    </source>
</evidence>
<dbReference type="InterPro" id="IPR006600">
    <property type="entry name" value="HTH_CenpB_DNA-bd_dom"/>
</dbReference>
<feature type="region of interest" description="Disordered" evidence="3">
    <location>
        <begin position="50"/>
        <end position="74"/>
    </location>
</feature>
<dbReference type="Gene3D" id="1.10.10.60">
    <property type="entry name" value="Homeodomain-like"/>
    <property type="match status" value="1"/>
</dbReference>
<dbReference type="PANTHER" id="PTHR19303:SF73">
    <property type="entry name" value="PROTEIN PDC2"/>
    <property type="match status" value="1"/>
</dbReference>
<dbReference type="PANTHER" id="PTHR19303">
    <property type="entry name" value="TRANSPOSON"/>
    <property type="match status" value="1"/>
</dbReference>
<dbReference type="GO" id="GO:0005634">
    <property type="term" value="C:nucleus"/>
    <property type="evidence" value="ECO:0007669"/>
    <property type="project" value="UniProtKB-SubCell"/>
</dbReference>
<protein>
    <submittedName>
        <fullName evidence="5">Tigger transposable element-derived protein 4</fullName>
    </submittedName>
</protein>
<feature type="domain" description="HTH CENPB-type" evidence="4">
    <location>
        <begin position="63"/>
        <end position="134"/>
    </location>
</feature>
<reference evidence="5 6" key="1">
    <citation type="submission" date="2013-11" db="EMBL/GenBank/DDBJ databases">
        <title>Genome sequencing of Stegodyphus mimosarum.</title>
        <authorList>
            <person name="Bechsgaard J."/>
        </authorList>
    </citation>
    <scope>NUCLEOTIDE SEQUENCE [LARGE SCALE GENOMIC DNA]</scope>
</reference>
<dbReference type="AlphaFoldDB" id="A0A087TFS5"/>
<comment type="subcellular location">
    <subcellularLocation>
        <location evidence="1">Nucleus</location>
    </subcellularLocation>
</comment>
<dbReference type="OMA" id="ICENSSR"/>
<evidence type="ECO:0000256" key="1">
    <source>
        <dbReference type="ARBA" id="ARBA00004123"/>
    </source>
</evidence>
<gene>
    <name evidence="5" type="ORF">X975_05702</name>
</gene>
<dbReference type="Proteomes" id="UP000054359">
    <property type="component" value="Unassembled WGS sequence"/>
</dbReference>
<feature type="compositionally biased region" description="Basic and acidic residues" evidence="3">
    <location>
        <begin position="57"/>
        <end position="73"/>
    </location>
</feature>
<keyword evidence="6" id="KW-1185">Reference proteome</keyword>
<accession>A0A087TFS5</accession>
<dbReference type="SUPFAM" id="SSF46689">
    <property type="entry name" value="Homeodomain-like"/>
    <property type="match status" value="1"/>
</dbReference>
<proteinExistence type="predicted"/>
<dbReference type="Pfam" id="PF03184">
    <property type="entry name" value="DDE_1"/>
    <property type="match status" value="1"/>
</dbReference>
<keyword evidence="2" id="KW-0238">DNA-binding</keyword>
<dbReference type="EMBL" id="KK115018">
    <property type="protein sequence ID" value="KFM63964.1"/>
    <property type="molecule type" value="Genomic_DNA"/>
</dbReference>
<dbReference type="PROSITE" id="PS51253">
    <property type="entry name" value="HTH_CENPB"/>
    <property type="match status" value="1"/>
</dbReference>
<evidence type="ECO:0000313" key="5">
    <source>
        <dbReference type="EMBL" id="KFM63964.1"/>
    </source>
</evidence>
<dbReference type="STRING" id="407821.A0A087TFS5"/>
<evidence type="ECO:0000256" key="3">
    <source>
        <dbReference type="SAM" id="MobiDB-lite"/>
    </source>
</evidence>
<evidence type="ECO:0000259" key="4">
    <source>
        <dbReference type="PROSITE" id="PS51253"/>
    </source>
</evidence>